<name>A0AAU9LH16_9STRA</name>
<accession>A0AAU9LH16</accession>
<reference evidence="1" key="1">
    <citation type="submission" date="2021-11" db="EMBL/GenBank/DDBJ databases">
        <authorList>
            <person name="Islam A."/>
            <person name="Islam S."/>
            <person name="Flora M.S."/>
            <person name="Rahman M."/>
            <person name="Ziaur R.M."/>
            <person name="Epstein J.H."/>
            <person name="Hassan M."/>
            <person name="Klassen M."/>
            <person name="Woodard K."/>
            <person name="Webb A."/>
            <person name="Webby R.J."/>
            <person name="El Zowalaty M.E."/>
        </authorList>
    </citation>
    <scope>NUCLEOTIDE SEQUENCE</scope>
    <source>
        <strain evidence="1">Pbs3</strain>
    </source>
</reference>
<comment type="caution">
    <text evidence="1">The sequence shown here is derived from an EMBL/GenBank/DDBJ whole genome shotgun (WGS) entry which is preliminary data.</text>
</comment>
<dbReference type="AlphaFoldDB" id="A0AAU9LH16"/>
<protein>
    <recommendedName>
        <fullName evidence="3">AB hydrolase-1 domain-containing protein</fullName>
    </recommendedName>
</protein>
<dbReference type="PROSITE" id="PS51257">
    <property type="entry name" value="PROKAR_LIPOPROTEIN"/>
    <property type="match status" value="1"/>
</dbReference>
<evidence type="ECO:0000313" key="1">
    <source>
        <dbReference type="EMBL" id="CAH0482926.1"/>
    </source>
</evidence>
<dbReference type="EMBL" id="CAKKTJ010000336">
    <property type="protein sequence ID" value="CAH0482926.1"/>
    <property type="molecule type" value="Genomic_DNA"/>
</dbReference>
<sequence>MKLYDAMSLVAMAAHACDGLNFSFQSNLNGWYSCPRYTVAINGTSDDHDAECAVFSVPLCYPGFCKVPDCVNPSVDMFVKRIPAAKDPTTASNFWLLSDDAGSSSTSLEKYMDVATFFLDYTNGAYTIVYGWNYGSALAERLMHLNCPQVTGYVLDDIATTSGATRNKSYYVSMADIDSGDIGDAFMALCATTRECRKHFWSRSLANTLQDLMTQLDDEPKSACAALITKAAGDKITDPASHVLRNVLMLLLLTEKTRYI</sequence>
<evidence type="ECO:0008006" key="3">
    <source>
        <dbReference type="Google" id="ProtNLM"/>
    </source>
</evidence>
<organism evidence="1 2">
    <name type="scientific">Peronospora belbahrii</name>
    <dbReference type="NCBI Taxonomy" id="622444"/>
    <lineage>
        <taxon>Eukaryota</taxon>
        <taxon>Sar</taxon>
        <taxon>Stramenopiles</taxon>
        <taxon>Oomycota</taxon>
        <taxon>Peronosporomycetes</taxon>
        <taxon>Peronosporales</taxon>
        <taxon>Peronosporaceae</taxon>
        <taxon>Peronospora</taxon>
    </lineage>
</organism>
<dbReference type="Proteomes" id="UP001160483">
    <property type="component" value="Unassembled WGS sequence"/>
</dbReference>
<proteinExistence type="predicted"/>
<evidence type="ECO:0000313" key="2">
    <source>
        <dbReference type="Proteomes" id="UP001160483"/>
    </source>
</evidence>
<gene>
    <name evidence="1" type="ORF">PBS003_LOCUS9503</name>
</gene>